<reference evidence="1 2" key="1">
    <citation type="submission" date="2014-06" db="EMBL/GenBank/DDBJ databases">
        <title>Draft genome sequence of Bacillus gaemokensis JCM 15801 (MCCC 1A00707).</title>
        <authorList>
            <person name="Lai Q."/>
            <person name="Liu Y."/>
            <person name="Shao Z."/>
        </authorList>
    </citation>
    <scope>NUCLEOTIDE SEQUENCE [LARGE SCALE GENOMIC DNA]</scope>
    <source>
        <strain evidence="1 2">JCM 15801</strain>
    </source>
</reference>
<sequence>MLTEKDIEEIKANRELIEQHRRESITLWRKGITEEDPITGEVIGGESTKETVQVVWKKFTLEDNVKFAGTDVKEGEALVTFRLDIDLNNVEYLERNSIKYVVMLIDERGLGGINRREIVVKRVI</sequence>
<dbReference type="Proteomes" id="UP000027778">
    <property type="component" value="Unassembled WGS sequence"/>
</dbReference>
<dbReference type="RefSeq" id="WP_033677328.1">
    <property type="nucleotide sequence ID" value="NZ_JOTM01000030.1"/>
</dbReference>
<comment type="caution">
    <text evidence="1">The sequence shown here is derived from an EMBL/GenBank/DDBJ whole genome shotgun (WGS) entry which is preliminary data.</text>
</comment>
<organism evidence="1 2">
    <name type="scientific">Bacillus gaemokensis</name>
    <dbReference type="NCBI Taxonomy" id="574375"/>
    <lineage>
        <taxon>Bacteria</taxon>
        <taxon>Bacillati</taxon>
        <taxon>Bacillota</taxon>
        <taxon>Bacilli</taxon>
        <taxon>Bacillales</taxon>
        <taxon>Bacillaceae</taxon>
        <taxon>Bacillus</taxon>
        <taxon>Bacillus cereus group</taxon>
    </lineage>
</organism>
<dbReference type="OrthoDB" id="2919781at2"/>
<gene>
    <name evidence="1" type="ORF">BAGA_18870</name>
</gene>
<accession>A0A073K7H7</accession>
<name>A0A073K7H7_9BACI</name>
<proteinExistence type="predicted"/>
<keyword evidence="2" id="KW-1185">Reference proteome</keyword>
<evidence type="ECO:0000313" key="2">
    <source>
        <dbReference type="Proteomes" id="UP000027778"/>
    </source>
</evidence>
<dbReference type="STRING" id="574375.AZF08_14005"/>
<evidence type="ECO:0000313" key="1">
    <source>
        <dbReference type="EMBL" id="KEK22471.1"/>
    </source>
</evidence>
<dbReference type="EMBL" id="JOTM01000030">
    <property type="protein sequence ID" value="KEK22471.1"/>
    <property type="molecule type" value="Genomic_DNA"/>
</dbReference>
<dbReference type="AlphaFoldDB" id="A0A073K7H7"/>
<protein>
    <recommendedName>
        <fullName evidence="3">Phage protein</fullName>
    </recommendedName>
</protein>
<evidence type="ECO:0008006" key="3">
    <source>
        <dbReference type="Google" id="ProtNLM"/>
    </source>
</evidence>